<dbReference type="PROSITE" id="PS51819">
    <property type="entry name" value="VOC"/>
    <property type="match status" value="1"/>
</dbReference>
<dbReference type="Gene3D" id="3.10.180.10">
    <property type="entry name" value="2,3-Dihydroxybiphenyl 1,2-Dioxygenase, domain 1"/>
    <property type="match status" value="1"/>
</dbReference>
<dbReference type="Proteomes" id="UP000186406">
    <property type="component" value="Unassembled WGS sequence"/>
</dbReference>
<dbReference type="InterPro" id="IPR004360">
    <property type="entry name" value="Glyas_Fos-R_dOase_dom"/>
</dbReference>
<name>A0A1M7Z5E9_9HYPH</name>
<dbReference type="PANTHER" id="PTHR36503">
    <property type="entry name" value="BLR2520 PROTEIN"/>
    <property type="match status" value="1"/>
</dbReference>
<sequence>MMSPSPPRITAITLGVRDLAASAAFYDRLGWHRSSTSVEGAVVFYPSGGAVFALFGREALTEDAGLPREAATATVTFGGFSLARNLPDREAVDRELANAAAAGGTIVKAAHDTFWGGYSGYFADLDGHLWEVAWNPFWPLDGDGGVVLPP</sequence>
<dbReference type="STRING" id="1123029.SAMN02745172_00178"/>
<dbReference type="InterPro" id="IPR029068">
    <property type="entry name" value="Glyas_Bleomycin-R_OHBP_Dase"/>
</dbReference>
<evidence type="ECO:0000313" key="3">
    <source>
        <dbReference type="Proteomes" id="UP000186406"/>
    </source>
</evidence>
<accession>A0A1M7Z5E9</accession>
<reference evidence="2 3" key="1">
    <citation type="submission" date="2016-12" db="EMBL/GenBank/DDBJ databases">
        <authorList>
            <person name="Song W.-J."/>
            <person name="Kurnit D.M."/>
        </authorList>
    </citation>
    <scope>NUCLEOTIDE SEQUENCE [LARGE SCALE GENOMIC DNA]</scope>
    <source>
        <strain evidence="2 3">DSM 19599</strain>
    </source>
</reference>
<dbReference type="SUPFAM" id="SSF54593">
    <property type="entry name" value="Glyoxalase/Bleomycin resistance protein/Dihydroxybiphenyl dioxygenase"/>
    <property type="match status" value="1"/>
</dbReference>
<dbReference type="InterPro" id="IPR037523">
    <property type="entry name" value="VOC_core"/>
</dbReference>
<dbReference type="AlphaFoldDB" id="A0A1M7Z5E9"/>
<proteinExistence type="predicted"/>
<gene>
    <name evidence="2" type="ORF">SAMN02745172_00178</name>
</gene>
<dbReference type="PANTHER" id="PTHR36503:SF1">
    <property type="entry name" value="BLR2520 PROTEIN"/>
    <property type="match status" value="1"/>
</dbReference>
<dbReference type="CDD" id="cd07251">
    <property type="entry name" value="VOC_like"/>
    <property type="match status" value="1"/>
</dbReference>
<organism evidence="2 3">
    <name type="scientific">Pseudoxanthobacter soli DSM 19599</name>
    <dbReference type="NCBI Taxonomy" id="1123029"/>
    <lineage>
        <taxon>Bacteria</taxon>
        <taxon>Pseudomonadati</taxon>
        <taxon>Pseudomonadota</taxon>
        <taxon>Alphaproteobacteria</taxon>
        <taxon>Hyphomicrobiales</taxon>
        <taxon>Segnochrobactraceae</taxon>
        <taxon>Pseudoxanthobacter</taxon>
    </lineage>
</organism>
<evidence type="ECO:0000313" key="2">
    <source>
        <dbReference type="EMBL" id="SHO60105.1"/>
    </source>
</evidence>
<feature type="domain" description="VOC" evidence="1">
    <location>
        <begin position="8"/>
        <end position="135"/>
    </location>
</feature>
<protein>
    <recommendedName>
        <fullName evidence="1">VOC domain-containing protein</fullName>
    </recommendedName>
</protein>
<keyword evidence="3" id="KW-1185">Reference proteome</keyword>
<dbReference type="Pfam" id="PF00903">
    <property type="entry name" value="Glyoxalase"/>
    <property type="match status" value="1"/>
</dbReference>
<dbReference type="EMBL" id="FRXO01000001">
    <property type="protein sequence ID" value="SHO60105.1"/>
    <property type="molecule type" value="Genomic_DNA"/>
</dbReference>
<evidence type="ECO:0000259" key="1">
    <source>
        <dbReference type="PROSITE" id="PS51819"/>
    </source>
</evidence>